<evidence type="ECO:0000313" key="10">
    <source>
        <dbReference type="EMBL" id="ETX14035.1"/>
    </source>
</evidence>
<feature type="transmembrane region" description="Helical" evidence="8">
    <location>
        <begin position="98"/>
        <end position="116"/>
    </location>
</feature>
<dbReference type="GO" id="GO:0006508">
    <property type="term" value="P:proteolysis"/>
    <property type="evidence" value="ECO:0007669"/>
    <property type="project" value="UniProtKB-KW"/>
</dbReference>
<evidence type="ECO:0000256" key="4">
    <source>
        <dbReference type="ARBA" id="ARBA00022692"/>
    </source>
</evidence>
<feature type="transmembrane region" description="Helical" evidence="8">
    <location>
        <begin position="128"/>
        <end position="150"/>
    </location>
</feature>
<evidence type="ECO:0000256" key="2">
    <source>
        <dbReference type="ARBA" id="ARBA00022475"/>
    </source>
</evidence>
<dbReference type="AlphaFoldDB" id="X7EDT8"/>
<keyword evidence="6 8" id="KW-1133">Transmembrane helix</keyword>
<evidence type="ECO:0000313" key="11">
    <source>
        <dbReference type="Proteomes" id="UP000022447"/>
    </source>
</evidence>
<feature type="transmembrane region" description="Helical" evidence="8">
    <location>
        <begin position="298"/>
        <end position="318"/>
    </location>
</feature>
<reference evidence="10 11" key="1">
    <citation type="submission" date="2014-01" db="EMBL/GenBank/DDBJ databases">
        <title>Roseivivax halodurans JCM 10272 Genome Sequencing.</title>
        <authorList>
            <person name="Lai Q."/>
            <person name="Li G."/>
            <person name="Shao Z."/>
        </authorList>
    </citation>
    <scope>NUCLEOTIDE SEQUENCE [LARGE SCALE GENOMIC DNA]</scope>
    <source>
        <strain evidence="10 11">JCM 10272</strain>
    </source>
</reference>
<dbReference type="Proteomes" id="UP000022447">
    <property type="component" value="Unassembled WGS sequence"/>
</dbReference>
<keyword evidence="2" id="KW-1003">Cell membrane</keyword>
<dbReference type="InterPro" id="IPR003675">
    <property type="entry name" value="Rce1/LyrA-like_dom"/>
</dbReference>
<dbReference type="InterPro" id="IPR026392">
    <property type="entry name" value="Exo/Archaeosortase_dom"/>
</dbReference>
<dbReference type="InterPro" id="IPR026420">
    <property type="entry name" value="Exo_VPEID"/>
</dbReference>
<dbReference type="InterPro" id="IPR014346">
    <property type="entry name" value="Prenyl_protease-related"/>
</dbReference>
<keyword evidence="3" id="KW-0645">Protease</keyword>
<dbReference type="eggNOG" id="COG1266">
    <property type="taxonomic scope" value="Bacteria"/>
</dbReference>
<comment type="caution">
    <text evidence="10">The sequence shown here is derived from an EMBL/GenBank/DDBJ whole genome shotgun (WGS) entry which is preliminary data.</text>
</comment>
<feature type="transmembrane region" description="Helical" evidence="8">
    <location>
        <begin position="406"/>
        <end position="424"/>
    </location>
</feature>
<feature type="transmembrane region" description="Helical" evidence="8">
    <location>
        <begin position="187"/>
        <end position="207"/>
    </location>
</feature>
<feature type="transmembrane region" description="Helical" evidence="8">
    <location>
        <begin position="227"/>
        <end position="250"/>
    </location>
</feature>
<feature type="transmembrane region" description="Helical" evidence="8">
    <location>
        <begin position="348"/>
        <end position="370"/>
    </location>
</feature>
<feature type="transmembrane region" description="Helical" evidence="8">
    <location>
        <begin position="262"/>
        <end position="286"/>
    </location>
</feature>
<evidence type="ECO:0000256" key="3">
    <source>
        <dbReference type="ARBA" id="ARBA00022670"/>
    </source>
</evidence>
<dbReference type="NCBIfam" id="TIGR03008">
    <property type="entry name" value="pepcterm_CAAX"/>
    <property type="match status" value="1"/>
</dbReference>
<dbReference type="NCBIfam" id="TIGR04178">
    <property type="entry name" value="exo_archaeo"/>
    <property type="match status" value="1"/>
</dbReference>
<dbReference type="OrthoDB" id="8451928at2"/>
<evidence type="ECO:0000256" key="8">
    <source>
        <dbReference type="SAM" id="Phobius"/>
    </source>
</evidence>
<dbReference type="GO" id="GO:0004175">
    <property type="term" value="F:endopeptidase activity"/>
    <property type="evidence" value="ECO:0007669"/>
    <property type="project" value="UniProtKB-ARBA"/>
</dbReference>
<protein>
    <recommendedName>
        <fullName evidence="9">CAAX prenyl protease 2/Lysostaphin resistance protein A-like domain-containing protein</fullName>
    </recommendedName>
</protein>
<keyword evidence="4 8" id="KW-0812">Transmembrane</keyword>
<evidence type="ECO:0000259" key="9">
    <source>
        <dbReference type="Pfam" id="PF02517"/>
    </source>
</evidence>
<feature type="transmembrane region" description="Helical" evidence="8">
    <location>
        <begin position="516"/>
        <end position="537"/>
    </location>
</feature>
<feature type="transmembrane region" description="Helical" evidence="8">
    <location>
        <begin position="475"/>
        <end position="496"/>
    </location>
</feature>
<dbReference type="GO" id="GO:0005886">
    <property type="term" value="C:plasma membrane"/>
    <property type="evidence" value="ECO:0007669"/>
    <property type="project" value="UniProtKB-SubCell"/>
</dbReference>
<gene>
    <name evidence="10" type="ORF">OCH239_05190</name>
</gene>
<evidence type="ECO:0000256" key="5">
    <source>
        <dbReference type="ARBA" id="ARBA00022801"/>
    </source>
</evidence>
<accession>X7EDT8</accession>
<evidence type="ECO:0000256" key="1">
    <source>
        <dbReference type="ARBA" id="ARBA00004651"/>
    </source>
</evidence>
<organism evidence="10 11">
    <name type="scientific">Roseivivax halodurans JCM 10272</name>
    <dbReference type="NCBI Taxonomy" id="1449350"/>
    <lineage>
        <taxon>Bacteria</taxon>
        <taxon>Pseudomonadati</taxon>
        <taxon>Pseudomonadota</taxon>
        <taxon>Alphaproteobacteria</taxon>
        <taxon>Rhodobacterales</taxon>
        <taxon>Roseobacteraceae</taxon>
        <taxon>Roseivivax</taxon>
    </lineage>
</organism>
<dbReference type="STRING" id="1449350.OCH239_05190"/>
<feature type="transmembrane region" description="Helical" evidence="8">
    <location>
        <begin position="436"/>
        <end position="455"/>
    </location>
</feature>
<feature type="domain" description="CAAX prenyl protease 2/Lysostaphin resistance protein A-like" evidence="9">
    <location>
        <begin position="440"/>
        <end position="528"/>
    </location>
</feature>
<feature type="transmembrane region" description="Helical" evidence="8">
    <location>
        <begin position="376"/>
        <end position="394"/>
    </location>
</feature>
<comment type="subcellular location">
    <subcellularLocation>
        <location evidence="1">Cell membrane</location>
        <topology evidence="1">Multi-pass membrane protein</topology>
    </subcellularLocation>
</comment>
<dbReference type="Pfam" id="PF09721">
    <property type="entry name" value="Exosortase_EpsH"/>
    <property type="match status" value="1"/>
</dbReference>
<keyword evidence="11" id="KW-1185">Reference proteome</keyword>
<feature type="transmembrane region" description="Helical" evidence="8">
    <location>
        <begin position="162"/>
        <end position="180"/>
    </location>
</feature>
<dbReference type="Pfam" id="PF02517">
    <property type="entry name" value="Rce1-like"/>
    <property type="match status" value="1"/>
</dbReference>
<evidence type="ECO:0000256" key="7">
    <source>
        <dbReference type="ARBA" id="ARBA00023136"/>
    </source>
</evidence>
<proteinExistence type="predicted"/>
<keyword evidence="7 8" id="KW-0472">Membrane</keyword>
<feature type="transmembrane region" description="Helical" evidence="8">
    <location>
        <begin position="59"/>
        <end position="78"/>
    </location>
</feature>
<evidence type="ECO:0000256" key="6">
    <source>
        <dbReference type="ARBA" id="ARBA00022989"/>
    </source>
</evidence>
<name>X7EDT8_9RHOB</name>
<sequence>MSISVDPSIRSRPSYTGVAVIAGLALLLAAELAGIGIVYKHRIDFYCIDNWPPAACRAASRTLVSMYCVLGALALTAMLRPAPFRTLSAGARFRPLPLALNAIGIALAFVPLRYLVAGEAMDKVLPAFAFWTLGMGFILAGLMLCVAPLSGWRRFLRDAGGAILPAIGAGLVAPWLAVLIRPAWRSLDEISAVTFAAVTQLIGALGYDVATDPERRIIGTETFSVSVNPSCSGIEGLALVTLFVTLYLWLFRAELRFPRALLLYPVGLAASALFNVVRITALLVIGFEGNPELAVGGFHSHAGWLMFTLVALGLIALAQTLPGLKVPAATSGPVAPIRTVLPFWQDPVVARILPFATFMLGALLASAFLMQPALAYPARAVALIAVMAPFWPLYRSLGWRADPGAMGVGALVAAMWILIPVPAAEAPPYGALSGGLLALWILARGIGTTLLIPVIEELFFRDYLESRIRRGSGPLWAIVAALVSAGLFAALHDRWAEAFVAGLAFSWLARRSGGRIADAILAHGLANGLIFAAALATGRFEII</sequence>
<dbReference type="GO" id="GO:0080120">
    <property type="term" value="P:CAAX-box protein maturation"/>
    <property type="evidence" value="ECO:0007669"/>
    <property type="project" value="UniProtKB-ARBA"/>
</dbReference>
<dbReference type="EMBL" id="JALZ01000014">
    <property type="protein sequence ID" value="ETX14035.1"/>
    <property type="molecule type" value="Genomic_DNA"/>
</dbReference>
<dbReference type="PATRIC" id="fig|1449350.3.peg.2725"/>
<dbReference type="NCBIfam" id="TIGR04162">
    <property type="entry name" value="exo_VPEID"/>
    <property type="match status" value="1"/>
</dbReference>
<keyword evidence="5" id="KW-0378">Hydrolase</keyword>
<feature type="transmembrane region" description="Helical" evidence="8">
    <location>
        <begin position="15"/>
        <end position="39"/>
    </location>
</feature>
<dbReference type="InterPro" id="IPR019127">
    <property type="entry name" value="Exosortase"/>
</dbReference>